<comment type="function">
    <text evidence="7">Participates in both transcription termination and antitermination.</text>
</comment>
<dbReference type="InterPro" id="IPR013735">
    <property type="entry name" value="TF_NusA_N"/>
</dbReference>
<dbReference type="GO" id="GO:0006353">
    <property type="term" value="P:DNA-templated transcription termination"/>
    <property type="evidence" value="ECO:0007669"/>
    <property type="project" value="UniProtKB-UniRule"/>
</dbReference>
<dbReference type="InterPro" id="IPR025249">
    <property type="entry name" value="TF_NusA_KH_1st"/>
</dbReference>
<protein>
    <recommendedName>
        <fullName evidence="7">Transcription termination/antitermination protein NusA</fullName>
    </recommendedName>
</protein>
<evidence type="ECO:0000256" key="5">
    <source>
        <dbReference type="ARBA" id="ARBA00023015"/>
    </source>
</evidence>
<dbReference type="Gene3D" id="3.30.1480.10">
    <property type="entry name" value="NusA, N-terminal domain"/>
    <property type="match status" value="1"/>
</dbReference>
<dbReference type="PROSITE" id="PS50126">
    <property type="entry name" value="S1"/>
    <property type="match status" value="1"/>
</dbReference>
<dbReference type="SUPFAM" id="SSF54814">
    <property type="entry name" value="Prokaryotic type KH domain (KH-domain type II)"/>
    <property type="match status" value="2"/>
</dbReference>
<dbReference type="SUPFAM" id="SSF50249">
    <property type="entry name" value="Nucleic acid-binding proteins"/>
    <property type="match status" value="1"/>
</dbReference>
<dbReference type="Gene3D" id="3.30.300.20">
    <property type="match status" value="2"/>
</dbReference>
<evidence type="ECO:0000256" key="1">
    <source>
        <dbReference type="ARBA" id="ARBA00022472"/>
    </source>
</evidence>
<dbReference type="PANTHER" id="PTHR22648">
    <property type="entry name" value="TRANSCRIPTION TERMINATION FACTOR NUSA"/>
    <property type="match status" value="1"/>
</dbReference>
<evidence type="ECO:0000256" key="3">
    <source>
        <dbReference type="ARBA" id="ARBA00022814"/>
    </source>
</evidence>
<feature type="domain" description="S1 motif" evidence="9">
    <location>
        <begin position="140"/>
        <end position="204"/>
    </location>
</feature>
<sequence>MNAEFIEALRQIEREKDIPFDTLWQALEAAMSTAYKKTLGVDQDVTLRIEHTSGKQPIYFRRRAVVENVTSPHTEISLTEARANHNAKAQLGDLIEERLSDRDMERMSRIAAQTAKQVVVQRIREAERDKVFDEFDQRKGELMTGTVYRREGRNVIINLGKIEAILPEKEQVESENYRHNERFRFLVLDVRRGAKGPQVIVSRSHPSLIRRLFEMEVPEIADGTVSIKSVAREAGQRSKIAVASKEERVDPVGSCVGHRGQRVQAVVDELRGEKMDIVRWGPDMRQFITESLSPAKVGSVKIDDEQKSAFVVVPDNQLSLAIGKAGQNVRLAARLTGWRIDIRSETQVARERQAGVAAPATSAEPVVVADEESDEGADLPPLTLADFDDDEE</sequence>
<dbReference type="InterPro" id="IPR015946">
    <property type="entry name" value="KH_dom-like_a/b"/>
</dbReference>
<dbReference type="Proteomes" id="UP000520814">
    <property type="component" value="Unassembled WGS sequence"/>
</dbReference>
<dbReference type="InterPro" id="IPR003029">
    <property type="entry name" value="S1_domain"/>
</dbReference>
<dbReference type="GO" id="GO:0031564">
    <property type="term" value="P:transcription antitermination"/>
    <property type="evidence" value="ECO:0007669"/>
    <property type="project" value="UniProtKB-UniRule"/>
</dbReference>
<comment type="caution">
    <text evidence="10">The sequence shown here is derived from an EMBL/GenBank/DDBJ whole genome shotgun (WGS) entry which is preliminary data.</text>
</comment>
<comment type="subunit">
    <text evidence="7">Monomer. Binds directly to the core enzyme of the DNA-dependent RNA polymerase and to nascent RNA.</text>
</comment>
<dbReference type="RefSeq" id="WP_184192036.1">
    <property type="nucleotide sequence ID" value="NZ_JACHGW010000001.1"/>
</dbReference>
<keyword evidence="5 7" id="KW-0805">Transcription regulation</keyword>
<evidence type="ECO:0000256" key="7">
    <source>
        <dbReference type="HAMAP-Rule" id="MF_00945"/>
    </source>
</evidence>
<evidence type="ECO:0000259" key="9">
    <source>
        <dbReference type="PROSITE" id="PS50126"/>
    </source>
</evidence>
<dbReference type="InterPro" id="IPR058582">
    <property type="entry name" value="KH_NusA_2nd"/>
</dbReference>
<keyword evidence="1 7" id="KW-0806">Transcription termination</keyword>
<dbReference type="SMART" id="SM00316">
    <property type="entry name" value="S1"/>
    <property type="match status" value="1"/>
</dbReference>
<gene>
    <name evidence="7" type="primary">nusA</name>
    <name evidence="10" type="ORF">HNQ39_000204</name>
</gene>
<comment type="similarity">
    <text evidence="7">Belongs to the NusA family.</text>
</comment>
<organism evidence="10 11">
    <name type="scientific">Armatimonas rosea</name>
    <dbReference type="NCBI Taxonomy" id="685828"/>
    <lineage>
        <taxon>Bacteria</taxon>
        <taxon>Bacillati</taxon>
        <taxon>Armatimonadota</taxon>
        <taxon>Armatimonadia</taxon>
        <taxon>Armatimonadales</taxon>
        <taxon>Armatimonadaceae</taxon>
        <taxon>Armatimonas</taxon>
    </lineage>
</organism>
<accession>A0A7W9SKR7</accession>
<dbReference type="Gene3D" id="2.40.50.140">
    <property type="entry name" value="Nucleic acid-binding proteins"/>
    <property type="match status" value="1"/>
</dbReference>
<dbReference type="FunFam" id="3.30.300.20:FF:000002">
    <property type="entry name" value="Transcription termination/antitermination protein NusA"/>
    <property type="match status" value="1"/>
</dbReference>
<dbReference type="AlphaFoldDB" id="A0A7W9SKR7"/>
<dbReference type="PANTHER" id="PTHR22648:SF0">
    <property type="entry name" value="TRANSCRIPTION TERMINATION_ANTITERMINATION PROTEIN NUSA"/>
    <property type="match status" value="1"/>
</dbReference>
<dbReference type="HAMAP" id="MF_00945_B">
    <property type="entry name" value="NusA_B"/>
    <property type="match status" value="1"/>
</dbReference>
<evidence type="ECO:0000256" key="6">
    <source>
        <dbReference type="ARBA" id="ARBA00023163"/>
    </source>
</evidence>
<dbReference type="NCBIfam" id="TIGR01953">
    <property type="entry name" value="NusA"/>
    <property type="match status" value="1"/>
</dbReference>
<dbReference type="Pfam" id="PF26594">
    <property type="entry name" value="KH_NusA_2nd"/>
    <property type="match status" value="1"/>
</dbReference>
<evidence type="ECO:0000313" key="11">
    <source>
        <dbReference type="Proteomes" id="UP000520814"/>
    </source>
</evidence>
<name>A0A7W9SKR7_ARMRO</name>
<keyword evidence="4 7" id="KW-0694">RNA-binding</keyword>
<dbReference type="InterPro" id="IPR009019">
    <property type="entry name" value="KH_sf_prok-type"/>
</dbReference>
<dbReference type="FunFam" id="3.30.300.20:FF:000005">
    <property type="entry name" value="Transcription termination/antitermination protein NusA"/>
    <property type="match status" value="1"/>
</dbReference>
<evidence type="ECO:0000256" key="8">
    <source>
        <dbReference type="SAM" id="MobiDB-lite"/>
    </source>
</evidence>
<keyword evidence="3 7" id="KW-0889">Transcription antitermination</keyword>
<dbReference type="EMBL" id="JACHGW010000001">
    <property type="protein sequence ID" value="MBB6048442.1"/>
    <property type="molecule type" value="Genomic_DNA"/>
</dbReference>
<evidence type="ECO:0000256" key="2">
    <source>
        <dbReference type="ARBA" id="ARBA00022490"/>
    </source>
</evidence>
<dbReference type="GO" id="GO:0003723">
    <property type="term" value="F:RNA binding"/>
    <property type="evidence" value="ECO:0007669"/>
    <property type="project" value="UniProtKB-UniRule"/>
</dbReference>
<dbReference type="Pfam" id="PF08529">
    <property type="entry name" value="NusA_N"/>
    <property type="match status" value="1"/>
</dbReference>
<feature type="region of interest" description="Disordered" evidence="8">
    <location>
        <begin position="353"/>
        <end position="392"/>
    </location>
</feature>
<dbReference type="CDD" id="cd04455">
    <property type="entry name" value="S1_NusA"/>
    <property type="match status" value="1"/>
</dbReference>
<dbReference type="InterPro" id="IPR012340">
    <property type="entry name" value="NA-bd_OB-fold"/>
</dbReference>
<dbReference type="InterPro" id="IPR036555">
    <property type="entry name" value="NusA_N_sf"/>
</dbReference>
<reference evidence="10 11" key="1">
    <citation type="submission" date="2020-08" db="EMBL/GenBank/DDBJ databases">
        <title>Genomic Encyclopedia of Type Strains, Phase IV (KMG-IV): sequencing the most valuable type-strain genomes for metagenomic binning, comparative biology and taxonomic classification.</title>
        <authorList>
            <person name="Goeker M."/>
        </authorList>
    </citation>
    <scope>NUCLEOTIDE SEQUENCE [LARGE SCALE GENOMIC DNA]</scope>
    <source>
        <strain evidence="10 11">DSM 23562</strain>
    </source>
</reference>
<keyword evidence="2 7" id="KW-0963">Cytoplasm</keyword>
<dbReference type="SUPFAM" id="SSF69705">
    <property type="entry name" value="Transcription factor NusA, N-terminal domain"/>
    <property type="match status" value="1"/>
</dbReference>
<proteinExistence type="inferred from homology"/>
<dbReference type="GO" id="GO:0003700">
    <property type="term" value="F:DNA-binding transcription factor activity"/>
    <property type="evidence" value="ECO:0007669"/>
    <property type="project" value="InterPro"/>
</dbReference>
<dbReference type="CDD" id="cd22529">
    <property type="entry name" value="KH-II_NusA_rpt2"/>
    <property type="match status" value="1"/>
</dbReference>
<evidence type="ECO:0000256" key="4">
    <source>
        <dbReference type="ARBA" id="ARBA00022884"/>
    </source>
</evidence>
<dbReference type="GO" id="GO:0005829">
    <property type="term" value="C:cytosol"/>
    <property type="evidence" value="ECO:0007669"/>
    <property type="project" value="TreeGrafter"/>
</dbReference>
<keyword evidence="11" id="KW-1185">Reference proteome</keyword>
<evidence type="ECO:0000313" key="10">
    <source>
        <dbReference type="EMBL" id="MBB6048442.1"/>
    </source>
</evidence>
<comment type="subcellular location">
    <subcellularLocation>
        <location evidence="7">Cytoplasm</location>
    </subcellularLocation>
</comment>
<dbReference type="InterPro" id="IPR010213">
    <property type="entry name" value="TF_NusA"/>
</dbReference>
<dbReference type="PROSITE" id="PS50084">
    <property type="entry name" value="KH_TYPE_1"/>
    <property type="match status" value="1"/>
</dbReference>
<keyword evidence="6 7" id="KW-0804">Transcription</keyword>
<dbReference type="Pfam" id="PF13184">
    <property type="entry name" value="KH_NusA_1st"/>
    <property type="match status" value="1"/>
</dbReference>
<dbReference type="CDD" id="cd02134">
    <property type="entry name" value="KH-II_NusA_rpt1"/>
    <property type="match status" value="1"/>
</dbReference>
<dbReference type="InterPro" id="IPR030842">
    <property type="entry name" value="TF_NusA_bacterial"/>
</dbReference>